<dbReference type="Gene3D" id="3.40.1190.20">
    <property type="match status" value="1"/>
</dbReference>
<dbReference type="FunFam" id="3.40.1190.20:FF:000003">
    <property type="entry name" value="Phosphomethylpyrimidine kinase ThiD"/>
    <property type="match status" value="1"/>
</dbReference>
<reference evidence="8 9" key="1">
    <citation type="submission" date="2017-04" db="EMBL/GenBank/DDBJ databases">
        <authorList>
            <person name="Afonso C.L."/>
            <person name="Miller P.J."/>
            <person name="Scott M.A."/>
            <person name="Spackman E."/>
            <person name="Goraichik I."/>
            <person name="Dimitrov K.M."/>
            <person name="Suarez D.L."/>
            <person name="Swayne D.E."/>
        </authorList>
    </citation>
    <scope>NUCLEOTIDE SEQUENCE [LARGE SCALE GENOMIC DNA]</scope>
    <source>
        <strain evidence="8 9">VK13</strain>
    </source>
</reference>
<dbReference type="GO" id="GO:0005829">
    <property type="term" value="C:cytosol"/>
    <property type="evidence" value="ECO:0007669"/>
    <property type="project" value="TreeGrafter"/>
</dbReference>
<dbReference type="PANTHER" id="PTHR20858">
    <property type="entry name" value="PHOSPHOMETHYLPYRIMIDINE KINASE"/>
    <property type="match status" value="1"/>
</dbReference>
<evidence type="ECO:0000256" key="4">
    <source>
        <dbReference type="ARBA" id="ARBA00022741"/>
    </source>
</evidence>
<proteinExistence type="predicted"/>
<evidence type="ECO:0000256" key="1">
    <source>
        <dbReference type="ARBA" id="ARBA00004948"/>
    </source>
</evidence>
<keyword evidence="4" id="KW-0547">Nucleotide-binding</keyword>
<dbReference type="InterPro" id="IPR004399">
    <property type="entry name" value="HMP/HMP-P_kinase_dom"/>
</dbReference>
<feature type="domain" description="Pyridoxamine kinase/Phosphomethylpyrimidine kinase" evidence="7">
    <location>
        <begin position="19"/>
        <end position="261"/>
    </location>
</feature>
<keyword evidence="5 8" id="KW-0418">Kinase</keyword>
<dbReference type="GO" id="GO:0009228">
    <property type="term" value="P:thiamine biosynthetic process"/>
    <property type="evidence" value="ECO:0007669"/>
    <property type="project" value="InterPro"/>
</dbReference>
<evidence type="ECO:0000256" key="2">
    <source>
        <dbReference type="ARBA" id="ARBA00012135"/>
    </source>
</evidence>
<comment type="pathway">
    <text evidence="1">Cofactor biosynthesis; thiamine diphosphate biosynthesis.</text>
</comment>
<dbReference type="AlphaFoldDB" id="A0A1W2B634"/>
<keyword evidence="9" id="KW-1185">Reference proteome</keyword>
<dbReference type="EMBL" id="FWXJ01000011">
    <property type="protein sequence ID" value="SMC68314.1"/>
    <property type="molecule type" value="Genomic_DNA"/>
</dbReference>
<dbReference type="SUPFAM" id="SSF53613">
    <property type="entry name" value="Ribokinase-like"/>
    <property type="match status" value="1"/>
</dbReference>
<gene>
    <name evidence="8" type="ORF">SAMN06296008_111102</name>
</gene>
<dbReference type="InterPro" id="IPR013749">
    <property type="entry name" value="PM/HMP-P_kinase-1"/>
</dbReference>
<organism evidence="8 9">
    <name type="scientific">Polynucleobacter kasalickyi</name>
    <dbReference type="NCBI Taxonomy" id="1938817"/>
    <lineage>
        <taxon>Bacteria</taxon>
        <taxon>Pseudomonadati</taxon>
        <taxon>Pseudomonadota</taxon>
        <taxon>Betaproteobacteria</taxon>
        <taxon>Burkholderiales</taxon>
        <taxon>Burkholderiaceae</taxon>
        <taxon>Polynucleobacter</taxon>
    </lineage>
</organism>
<dbReference type="PANTHER" id="PTHR20858:SF17">
    <property type="entry name" value="HYDROXYMETHYLPYRIMIDINE_PHOSPHOMETHYLPYRIMIDINE KINASE THI20-RELATED"/>
    <property type="match status" value="1"/>
</dbReference>
<dbReference type="GO" id="GO:0009229">
    <property type="term" value="P:thiamine diphosphate biosynthetic process"/>
    <property type="evidence" value="ECO:0007669"/>
    <property type="project" value="UniProtKB-UniPathway"/>
</dbReference>
<sequence>MGCHLNSYIPKVLSIAGSDSSGGAGIQADLKTITSLGCYGMTVITAVTAQNTLGVDQIEQLSENLVSSQFRAIENDFRIDALKIGMIGNTHTVQLLSQLLGPLRQNIVLDPVMVASSGAILGEGNIQDAIANLLFPISRLITPNLIEAKAFLNVSDIQASEMIDAAHALLKLGAKAVLLKGGHLSNDLLKDVLVEKIGQQTVVTEFHHPRISTKNTHGTGCTLSSAIACGLALKMPLQDAVAQGVEYTQRAIIAASRVAKQELGTGHGSLWHAFKQYPID</sequence>
<name>A0A1W2B634_9BURK</name>
<keyword evidence="6" id="KW-0067">ATP-binding</keyword>
<evidence type="ECO:0000256" key="6">
    <source>
        <dbReference type="ARBA" id="ARBA00022840"/>
    </source>
</evidence>
<evidence type="ECO:0000259" key="7">
    <source>
        <dbReference type="Pfam" id="PF08543"/>
    </source>
</evidence>
<evidence type="ECO:0000313" key="9">
    <source>
        <dbReference type="Proteomes" id="UP000192708"/>
    </source>
</evidence>
<dbReference type="Proteomes" id="UP000192708">
    <property type="component" value="Unassembled WGS sequence"/>
</dbReference>
<evidence type="ECO:0000256" key="3">
    <source>
        <dbReference type="ARBA" id="ARBA00022679"/>
    </source>
</evidence>
<dbReference type="InterPro" id="IPR029056">
    <property type="entry name" value="Ribokinase-like"/>
</dbReference>
<dbReference type="GO" id="GO:0008972">
    <property type="term" value="F:phosphomethylpyrimidine kinase activity"/>
    <property type="evidence" value="ECO:0007669"/>
    <property type="project" value="InterPro"/>
</dbReference>
<dbReference type="GO" id="GO:0008902">
    <property type="term" value="F:hydroxymethylpyrimidine kinase activity"/>
    <property type="evidence" value="ECO:0007669"/>
    <property type="project" value="UniProtKB-EC"/>
</dbReference>
<dbReference type="GO" id="GO:0005524">
    <property type="term" value="F:ATP binding"/>
    <property type="evidence" value="ECO:0007669"/>
    <property type="project" value="UniProtKB-KW"/>
</dbReference>
<dbReference type="STRING" id="1938817.SAMN06296008_111102"/>
<evidence type="ECO:0000313" key="8">
    <source>
        <dbReference type="EMBL" id="SMC68314.1"/>
    </source>
</evidence>
<accession>A0A1W2B634</accession>
<dbReference type="UniPathway" id="UPA00060">
    <property type="reaction ID" value="UER00138"/>
</dbReference>
<keyword evidence="3" id="KW-0808">Transferase</keyword>
<dbReference type="NCBIfam" id="TIGR00097">
    <property type="entry name" value="HMP-P_kinase"/>
    <property type="match status" value="1"/>
</dbReference>
<evidence type="ECO:0000256" key="5">
    <source>
        <dbReference type="ARBA" id="ARBA00022777"/>
    </source>
</evidence>
<dbReference type="CDD" id="cd01169">
    <property type="entry name" value="HMPP_kinase"/>
    <property type="match status" value="1"/>
</dbReference>
<protein>
    <recommendedName>
        <fullName evidence="2">hydroxymethylpyrimidine kinase</fullName>
        <ecNumber evidence="2">2.7.1.49</ecNumber>
    </recommendedName>
</protein>
<dbReference type="Pfam" id="PF08543">
    <property type="entry name" value="Phos_pyr_kin"/>
    <property type="match status" value="1"/>
</dbReference>
<dbReference type="EC" id="2.7.1.49" evidence="2"/>